<evidence type="ECO:0000313" key="8">
    <source>
        <dbReference type="Proteomes" id="UP000186720"/>
    </source>
</evidence>
<keyword evidence="2 6" id="KW-0963">Cytoplasm</keyword>
<dbReference type="InterPro" id="IPR004498">
    <property type="entry name" value="Ribosomal_PrmA_MeTrfase"/>
</dbReference>
<dbReference type="CDD" id="cd02440">
    <property type="entry name" value="AdoMet_MTases"/>
    <property type="match status" value="1"/>
</dbReference>
<evidence type="ECO:0000256" key="2">
    <source>
        <dbReference type="ARBA" id="ARBA00022490"/>
    </source>
</evidence>
<feature type="binding site" evidence="6">
    <location>
        <position position="150"/>
    </location>
    <ligand>
        <name>S-adenosyl-L-methionine</name>
        <dbReference type="ChEBI" id="CHEBI:59789"/>
    </ligand>
</feature>
<dbReference type="PANTHER" id="PTHR43648">
    <property type="entry name" value="ELECTRON TRANSFER FLAVOPROTEIN BETA SUBUNIT LYSINE METHYLTRANSFERASE"/>
    <property type="match status" value="1"/>
</dbReference>
<sequence length="279" mass="31649">MNYYELVFTLTDGEDYQQDLLIDALGGLGFDTFEETEIGFKAYTPAESFDKYKVDEALSEYDDMFTFNYEVNLIPQKNWNEEWESNFQPMQVDGKVRIRATFHPTDPAYPYEIVIDPKMAFGTGHHETTTMMMSHILEADLAGKYVLDMGCGTGILAILASKVGASEIVAIDYDPLSYESTIENSKLNKADNVLAICGSKDVIPDAHFDTILANINRNILLDQMQRYGEVLKPEGTIYFSGFYETPDLDIIKEEAGKHGMNYIEHKKMKDWVAARFVKA</sequence>
<evidence type="ECO:0000256" key="4">
    <source>
        <dbReference type="ARBA" id="ARBA00022679"/>
    </source>
</evidence>
<comment type="caution">
    <text evidence="7">The sequence shown here is derived from an EMBL/GenBank/DDBJ whole genome shotgun (WGS) entry which is preliminary data.</text>
</comment>
<comment type="catalytic activity">
    <reaction evidence="6">
        <text>L-lysyl-[protein] + 3 S-adenosyl-L-methionine = N(6),N(6),N(6)-trimethyl-L-lysyl-[protein] + 3 S-adenosyl-L-homocysteine + 3 H(+)</text>
        <dbReference type="Rhea" id="RHEA:54192"/>
        <dbReference type="Rhea" id="RHEA-COMP:9752"/>
        <dbReference type="Rhea" id="RHEA-COMP:13826"/>
        <dbReference type="ChEBI" id="CHEBI:15378"/>
        <dbReference type="ChEBI" id="CHEBI:29969"/>
        <dbReference type="ChEBI" id="CHEBI:57856"/>
        <dbReference type="ChEBI" id="CHEBI:59789"/>
        <dbReference type="ChEBI" id="CHEBI:61961"/>
    </reaction>
</comment>
<feature type="binding site" evidence="6">
    <location>
        <position position="214"/>
    </location>
    <ligand>
        <name>S-adenosyl-L-methionine</name>
        <dbReference type="ChEBI" id="CHEBI:59789"/>
    </ligand>
</feature>
<proteinExistence type="inferred from homology"/>
<dbReference type="Gene3D" id="3.40.50.150">
    <property type="entry name" value="Vaccinia Virus protein VP39"/>
    <property type="match status" value="1"/>
</dbReference>
<comment type="subcellular location">
    <subcellularLocation>
        <location evidence="6">Cytoplasm</location>
    </subcellularLocation>
</comment>
<dbReference type="OrthoDB" id="9785995at2"/>
<dbReference type="InterPro" id="IPR029063">
    <property type="entry name" value="SAM-dependent_MTases_sf"/>
</dbReference>
<feature type="binding site" evidence="6">
    <location>
        <position position="172"/>
    </location>
    <ligand>
        <name>S-adenosyl-L-methionine</name>
        <dbReference type="ChEBI" id="CHEBI:59789"/>
    </ligand>
</feature>
<keyword evidence="7" id="KW-0687">Ribonucleoprotein</keyword>
<dbReference type="AlphaFoldDB" id="A0A1Q5ZZN2"/>
<dbReference type="Pfam" id="PF06325">
    <property type="entry name" value="PrmA"/>
    <property type="match status" value="1"/>
</dbReference>
<feature type="binding site" evidence="6">
    <location>
        <position position="129"/>
    </location>
    <ligand>
        <name>S-adenosyl-L-methionine</name>
        <dbReference type="ChEBI" id="CHEBI:59789"/>
    </ligand>
</feature>
<organism evidence="7 8">
    <name type="scientific">Mucilaginibacter polytrichastri</name>
    <dbReference type="NCBI Taxonomy" id="1302689"/>
    <lineage>
        <taxon>Bacteria</taxon>
        <taxon>Pseudomonadati</taxon>
        <taxon>Bacteroidota</taxon>
        <taxon>Sphingobacteriia</taxon>
        <taxon>Sphingobacteriales</taxon>
        <taxon>Sphingobacteriaceae</taxon>
        <taxon>Mucilaginibacter</taxon>
    </lineage>
</organism>
<dbReference type="GO" id="GO:0008276">
    <property type="term" value="F:protein methyltransferase activity"/>
    <property type="evidence" value="ECO:0007669"/>
    <property type="project" value="UniProtKB-UniRule"/>
</dbReference>
<dbReference type="GO" id="GO:0005840">
    <property type="term" value="C:ribosome"/>
    <property type="evidence" value="ECO:0007669"/>
    <property type="project" value="UniProtKB-KW"/>
</dbReference>
<comment type="function">
    <text evidence="6">Methylates ribosomal protein L11.</text>
</comment>
<evidence type="ECO:0000313" key="7">
    <source>
        <dbReference type="EMBL" id="OKS87202.1"/>
    </source>
</evidence>
<dbReference type="GO" id="GO:0032259">
    <property type="term" value="P:methylation"/>
    <property type="evidence" value="ECO:0007669"/>
    <property type="project" value="UniProtKB-KW"/>
</dbReference>
<dbReference type="STRING" id="1302689.RG47T_2661"/>
<keyword evidence="8" id="KW-1185">Reference proteome</keyword>
<evidence type="ECO:0000256" key="5">
    <source>
        <dbReference type="ARBA" id="ARBA00022691"/>
    </source>
</evidence>
<evidence type="ECO:0000256" key="6">
    <source>
        <dbReference type="HAMAP-Rule" id="MF_00735"/>
    </source>
</evidence>
<protein>
    <recommendedName>
        <fullName evidence="6">Ribosomal protein L11 methyltransferase</fullName>
        <shortName evidence="6">L11 Mtase</shortName>
        <ecNumber evidence="6">2.1.1.-</ecNumber>
    </recommendedName>
</protein>
<gene>
    <name evidence="6" type="primary">prmA</name>
    <name evidence="7" type="ORF">RG47T_2661</name>
</gene>
<dbReference type="NCBIfam" id="NF001785">
    <property type="entry name" value="PRK00517.2-2"/>
    <property type="match status" value="1"/>
</dbReference>
<keyword evidence="5 6" id="KW-0949">S-adenosyl-L-methionine</keyword>
<evidence type="ECO:0000256" key="1">
    <source>
        <dbReference type="ARBA" id="ARBA00009741"/>
    </source>
</evidence>
<evidence type="ECO:0000256" key="3">
    <source>
        <dbReference type="ARBA" id="ARBA00022603"/>
    </source>
</evidence>
<dbReference type="EC" id="2.1.1.-" evidence="6"/>
<dbReference type="SUPFAM" id="SSF53335">
    <property type="entry name" value="S-adenosyl-L-methionine-dependent methyltransferases"/>
    <property type="match status" value="1"/>
</dbReference>
<dbReference type="Proteomes" id="UP000186720">
    <property type="component" value="Unassembled WGS sequence"/>
</dbReference>
<dbReference type="PIRSF" id="PIRSF000401">
    <property type="entry name" value="RPL11_MTase"/>
    <property type="match status" value="1"/>
</dbReference>
<reference evidence="7 8" key="1">
    <citation type="submission" date="2016-11" db="EMBL/GenBank/DDBJ databases">
        <title>Whole Genome Sequencing of Mucilaginibacter polytrichastri RG4-7(T) isolated from the moss sample.</title>
        <authorList>
            <person name="Li Y."/>
        </authorList>
    </citation>
    <scope>NUCLEOTIDE SEQUENCE [LARGE SCALE GENOMIC DNA]</scope>
    <source>
        <strain evidence="7 8">RG4-7</strain>
    </source>
</reference>
<accession>A0A1Q5ZZN2</accession>
<comment type="similarity">
    <text evidence="1 6">Belongs to the methyltransferase superfamily. PrmA family.</text>
</comment>
<dbReference type="PANTHER" id="PTHR43648:SF1">
    <property type="entry name" value="ELECTRON TRANSFER FLAVOPROTEIN BETA SUBUNIT LYSINE METHYLTRANSFERASE"/>
    <property type="match status" value="1"/>
</dbReference>
<dbReference type="RefSeq" id="WP_074489853.1">
    <property type="nucleotide sequence ID" value="NZ_FPAM01000015.1"/>
</dbReference>
<keyword evidence="3 6" id="KW-0489">Methyltransferase</keyword>
<dbReference type="EMBL" id="MPPL01000001">
    <property type="protein sequence ID" value="OKS87202.1"/>
    <property type="molecule type" value="Genomic_DNA"/>
</dbReference>
<name>A0A1Q5ZZN2_9SPHI</name>
<keyword evidence="4 6" id="KW-0808">Transferase</keyword>
<dbReference type="GO" id="GO:0005737">
    <property type="term" value="C:cytoplasm"/>
    <property type="evidence" value="ECO:0007669"/>
    <property type="project" value="UniProtKB-SubCell"/>
</dbReference>
<dbReference type="InterPro" id="IPR050078">
    <property type="entry name" value="Ribosomal_L11_MeTrfase_PrmA"/>
</dbReference>
<dbReference type="HAMAP" id="MF_00735">
    <property type="entry name" value="Methyltr_PrmA"/>
    <property type="match status" value="1"/>
</dbReference>
<keyword evidence="7" id="KW-0689">Ribosomal protein</keyword>